<name>A0A9W8DKK9_9FUNG</name>
<dbReference type="OrthoDB" id="1600564at2759"/>
<dbReference type="GO" id="GO:0016788">
    <property type="term" value="F:hydrolase activity, acting on ester bonds"/>
    <property type="evidence" value="ECO:0007669"/>
    <property type="project" value="InterPro"/>
</dbReference>
<dbReference type="EMBL" id="JANBPU010000373">
    <property type="protein sequence ID" value="KAJ1912150.1"/>
    <property type="molecule type" value="Genomic_DNA"/>
</dbReference>
<dbReference type="InterPro" id="IPR036514">
    <property type="entry name" value="SGNH_hydro_sf"/>
</dbReference>
<organism evidence="2 3">
    <name type="scientific">Mycoemilia scoparia</name>
    <dbReference type="NCBI Taxonomy" id="417184"/>
    <lineage>
        <taxon>Eukaryota</taxon>
        <taxon>Fungi</taxon>
        <taxon>Fungi incertae sedis</taxon>
        <taxon>Zoopagomycota</taxon>
        <taxon>Kickxellomycotina</taxon>
        <taxon>Kickxellomycetes</taxon>
        <taxon>Kickxellales</taxon>
        <taxon>Kickxellaceae</taxon>
        <taxon>Mycoemilia</taxon>
    </lineage>
</organism>
<evidence type="ECO:0000256" key="1">
    <source>
        <dbReference type="ARBA" id="ARBA00022801"/>
    </source>
</evidence>
<dbReference type="InterPro" id="IPR001087">
    <property type="entry name" value="GDSL"/>
</dbReference>
<evidence type="ECO:0000313" key="3">
    <source>
        <dbReference type="Proteomes" id="UP001150538"/>
    </source>
</evidence>
<dbReference type="PANTHER" id="PTHR45648:SF22">
    <property type="entry name" value="GDSL LIPASE_ACYLHYDROLASE FAMILY PROTEIN (AFU_ORTHOLOGUE AFUA_4G14700)"/>
    <property type="match status" value="1"/>
</dbReference>
<comment type="caution">
    <text evidence="2">The sequence shown here is derived from an EMBL/GenBank/DDBJ whole genome shotgun (WGS) entry which is preliminary data.</text>
</comment>
<keyword evidence="3" id="KW-1185">Reference proteome</keyword>
<dbReference type="InterPro" id="IPR051058">
    <property type="entry name" value="GDSL_Est/Lipase"/>
</dbReference>
<dbReference type="Gene3D" id="3.40.50.1110">
    <property type="entry name" value="SGNH hydrolase"/>
    <property type="match status" value="2"/>
</dbReference>
<evidence type="ECO:0000313" key="2">
    <source>
        <dbReference type="EMBL" id="KAJ1912150.1"/>
    </source>
</evidence>
<dbReference type="CDD" id="cd01846">
    <property type="entry name" value="fatty_acyltransferase_like"/>
    <property type="match status" value="2"/>
</dbReference>
<dbReference type="Proteomes" id="UP001150538">
    <property type="component" value="Unassembled WGS sequence"/>
</dbReference>
<accession>A0A9W8DKK9</accession>
<keyword evidence="1" id="KW-0378">Hydrolase</keyword>
<proteinExistence type="predicted"/>
<dbReference type="AlphaFoldDB" id="A0A9W8DKK9"/>
<dbReference type="PANTHER" id="PTHR45648">
    <property type="entry name" value="GDSL LIPASE/ACYLHYDROLASE FAMILY PROTEIN (AFU_ORTHOLOGUE AFUA_4G14700)"/>
    <property type="match status" value="1"/>
</dbReference>
<reference evidence="2" key="1">
    <citation type="submission" date="2022-07" db="EMBL/GenBank/DDBJ databases">
        <title>Phylogenomic reconstructions and comparative analyses of Kickxellomycotina fungi.</title>
        <authorList>
            <person name="Reynolds N.K."/>
            <person name="Stajich J.E."/>
            <person name="Barry K."/>
            <person name="Grigoriev I.V."/>
            <person name="Crous P."/>
            <person name="Smith M.E."/>
        </authorList>
    </citation>
    <scope>NUCLEOTIDE SEQUENCE</scope>
    <source>
        <strain evidence="2">NBRC 100468</strain>
    </source>
</reference>
<gene>
    <name evidence="2" type="ORF">H4219_005708</name>
</gene>
<dbReference type="Pfam" id="PF00657">
    <property type="entry name" value="Lipase_GDSL"/>
    <property type="match status" value="2"/>
</dbReference>
<protein>
    <submittedName>
        <fullName evidence="2">Uncharacterized protein</fullName>
    </submittedName>
</protein>
<sequence>MPSLSLIPFHKSNNNGINNKPALIVFGDGLSDAGNKQAIFGLQAYWKGRFTNGPVWNEYASQIMGLPLVNYAVGGATSSNTPLVSSNKDGRLVPSLLDQVDAFLNNNPRIVHPERNIVSLNIGANNIREAYFSNINQCINNQHAIINGIVKDIEAAILKLFASGYTQIVVWNILPFWEAPRISALDSGKDIIKNMVTRANILISKKVEELVNLNGHKIRYLGMFDAVTACSIAVRDPQILRALGITHATTACINSACGMYGADIKNSSNSDEHFYLDLIHLSTRVHYMLGILFSHLVFCPRKIAKYELLDFLNYYGVAETTSENNLVVDANNRLEHERALITFGDSTSDVGNKEAIFGQKAYWRGRFSNGPVWNEYAAQILGLPLVNYAVGGATSSNTALVNDTRNGELIPSLLDQVDAFLKNNTNVSQPEDDIVSIYIGANNLWLPLLVDPNYFLTNEDALVSGIVDDIEMAVMKLLDSGYSQIVVWNFPQLWDTPEVLAHPRRRPILRRAFIRTDDLILKMVDKLSKVHKNKIKFLKVFDALTIFTKTIKDPEILDTLGITDTTTVCVNSDSGMYKPDLPVCSNDAEYFYYDRVHNTTRVHQMLGIIISCFISNASELTKHELIALLKHYRVNETTAENNPIVNNNIVNSPSFGS</sequence>
<dbReference type="SUPFAM" id="SSF52266">
    <property type="entry name" value="SGNH hydrolase"/>
    <property type="match status" value="2"/>
</dbReference>